<feature type="compositionally biased region" description="Polar residues" evidence="3">
    <location>
        <begin position="208"/>
        <end position="228"/>
    </location>
</feature>
<keyword evidence="6" id="KW-1185">Reference proteome</keyword>
<evidence type="ECO:0000313" key="5">
    <source>
        <dbReference type="EnsemblMetazoa" id="SCAU006203-PA"/>
    </source>
</evidence>
<sequence length="741" mass="83822">METEIHQLTASNYDDSSMNQVTSSNSYNSPGGACSNPSNDFDYANMASSSPSPSNSTFKAEPGFNMELVHMNGRKVLGPPEDWVGPPPNSVCELYVRRIPRDINEHQLLGPFLRFGKIYEIRLPMDFNQTYRGYAYIKYTTEEDAACAMEVLSHYYIAPGRKLEILHSYEKCRLFVTNIPKHLSEHEIEDKLRKIFPTMERIFARPGSSFSHDGNGGQSSDNGVSSTQTTITGNRGHVFVHFPTHMHALEAKKSITPGLVRMWDRDLKVVWANSERDSNISIASNTLFARNVDLTVNKRDIVELLVKYVPRTSFNKISKVRQTAFLDFTTREAAEICLKKLQGATLRGKRLDVEWAKPSEQQSLHRIRETDFDAVLRLKCIANAWHIPIILFGCYYQQQNLQYGVVILRDAMSCVRSIFCIMHTNELADIHSRMCEVVCILIEIIGGFPDYDYVFIVDKDSAHLLGMVTIKLNSVDFLASCGVPSELYFDLNELIDLCAAVVSLAHSNEESILAAYKESFFTRYDHTYLRNWPLIEHRIFGTIMPKYRNKDALKHNLNDTQIVLALCFKVSGTNAAVRPYMPLRACNFDQGFEGLRYVDLKLLPMALTQSRFVVSHILNHVLFGGSHYYHPAQRIMVPPLWISGCSYAESVKQPNFKTTSNRANELEVHNSGNQSEMDLTYPPQTFSHTLSHQTIMSPMVAAPTPPPPAPTMPITGGLQGYVPQHFNMNPIQAIYGYSLPP</sequence>
<dbReference type="GO" id="GO:0003723">
    <property type="term" value="F:RNA binding"/>
    <property type="evidence" value="ECO:0007669"/>
    <property type="project" value="UniProtKB-UniRule"/>
</dbReference>
<dbReference type="Gene3D" id="3.30.70.330">
    <property type="match status" value="3"/>
</dbReference>
<organism evidence="5 6">
    <name type="scientific">Stomoxys calcitrans</name>
    <name type="common">Stable fly</name>
    <name type="synonym">Conops calcitrans</name>
    <dbReference type="NCBI Taxonomy" id="35570"/>
    <lineage>
        <taxon>Eukaryota</taxon>
        <taxon>Metazoa</taxon>
        <taxon>Ecdysozoa</taxon>
        <taxon>Arthropoda</taxon>
        <taxon>Hexapoda</taxon>
        <taxon>Insecta</taxon>
        <taxon>Pterygota</taxon>
        <taxon>Neoptera</taxon>
        <taxon>Endopterygota</taxon>
        <taxon>Diptera</taxon>
        <taxon>Brachycera</taxon>
        <taxon>Muscomorpha</taxon>
        <taxon>Muscoidea</taxon>
        <taxon>Muscidae</taxon>
        <taxon>Stomoxys</taxon>
    </lineage>
</organism>
<dbReference type="Proteomes" id="UP000095300">
    <property type="component" value="Unassembled WGS sequence"/>
</dbReference>
<proteinExistence type="predicted"/>
<dbReference type="InterPro" id="IPR000504">
    <property type="entry name" value="RRM_dom"/>
</dbReference>
<dbReference type="AlphaFoldDB" id="A0A1I8PA32"/>
<protein>
    <recommendedName>
        <fullName evidence="4">RRM domain-containing protein</fullName>
    </recommendedName>
</protein>
<dbReference type="PROSITE" id="PS50102">
    <property type="entry name" value="RRM"/>
    <property type="match status" value="3"/>
</dbReference>
<evidence type="ECO:0000256" key="2">
    <source>
        <dbReference type="PROSITE-ProRule" id="PRU00176"/>
    </source>
</evidence>
<feature type="domain" description="RRM" evidence="4">
    <location>
        <begin position="92"/>
        <end position="170"/>
    </location>
</feature>
<dbReference type="InterPro" id="IPR035979">
    <property type="entry name" value="RBD_domain_sf"/>
</dbReference>
<dbReference type="InterPro" id="IPR012677">
    <property type="entry name" value="Nucleotide-bd_a/b_plait_sf"/>
</dbReference>
<evidence type="ECO:0000259" key="4">
    <source>
        <dbReference type="PROSITE" id="PS50102"/>
    </source>
</evidence>
<dbReference type="OrthoDB" id="3800936at2759"/>
<feature type="region of interest" description="Disordered" evidence="3">
    <location>
        <begin position="1"/>
        <end position="34"/>
    </location>
</feature>
<dbReference type="SUPFAM" id="SSF54928">
    <property type="entry name" value="RNA-binding domain, RBD"/>
    <property type="match status" value="2"/>
</dbReference>
<feature type="domain" description="RRM" evidence="4">
    <location>
        <begin position="285"/>
        <end position="358"/>
    </location>
</feature>
<name>A0A1I8PA32_STOCA</name>
<dbReference type="SMART" id="SM00360">
    <property type="entry name" value="RRM"/>
    <property type="match status" value="3"/>
</dbReference>
<gene>
    <name evidence="5" type="primary">106092425</name>
</gene>
<evidence type="ECO:0000256" key="3">
    <source>
        <dbReference type="SAM" id="MobiDB-lite"/>
    </source>
</evidence>
<dbReference type="KEGG" id="scac:106092425"/>
<dbReference type="STRING" id="35570.A0A1I8PA32"/>
<feature type="domain" description="RRM" evidence="4">
    <location>
        <begin position="172"/>
        <end position="274"/>
    </location>
</feature>
<reference evidence="5" key="1">
    <citation type="submission" date="2020-05" db="UniProtKB">
        <authorList>
            <consortium name="EnsemblMetazoa"/>
        </authorList>
    </citation>
    <scope>IDENTIFICATION</scope>
    <source>
        <strain evidence="5">USDA</strain>
    </source>
</reference>
<accession>A0A1I8PA32</accession>
<feature type="region of interest" description="Disordered" evidence="3">
    <location>
        <begin position="207"/>
        <end position="228"/>
    </location>
</feature>
<dbReference type="Pfam" id="PF00076">
    <property type="entry name" value="RRM_1"/>
    <property type="match status" value="2"/>
</dbReference>
<evidence type="ECO:0000256" key="1">
    <source>
        <dbReference type="ARBA" id="ARBA00022884"/>
    </source>
</evidence>
<dbReference type="VEuPathDB" id="VectorBase:SCAU006203"/>
<dbReference type="PANTHER" id="PTHR21245">
    <property type="entry name" value="HETEROGENEOUS NUCLEAR RIBONUCLEOPROTEIN"/>
    <property type="match status" value="1"/>
</dbReference>
<keyword evidence="1 2" id="KW-0694">RNA-binding</keyword>
<dbReference type="EnsemblMetazoa" id="SCAU006203-RA">
    <property type="protein sequence ID" value="SCAU006203-PA"/>
    <property type="gene ID" value="SCAU006203"/>
</dbReference>
<evidence type="ECO:0000313" key="6">
    <source>
        <dbReference type="Proteomes" id="UP000095300"/>
    </source>
</evidence>